<proteinExistence type="predicted"/>
<dbReference type="Gene3D" id="3.60.15.10">
    <property type="entry name" value="Ribonuclease Z/Hydroxyacylglutathione hydrolase-like"/>
    <property type="match status" value="1"/>
</dbReference>
<dbReference type="InterPro" id="IPR001279">
    <property type="entry name" value="Metallo-B-lactamas"/>
</dbReference>
<dbReference type="SUPFAM" id="SSF56281">
    <property type="entry name" value="Metallo-hydrolase/oxidoreductase"/>
    <property type="match status" value="1"/>
</dbReference>
<dbReference type="Pfam" id="PF00753">
    <property type="entry name" value="Lactamase_B"/>
    <property type="match status" value="1"/>
</dbReference>
<accession>A0ABV5F851</accession>
<sequence>MTLTVLTENCAGSKCLAEHGVSYLIEHEGKTVLFDAGHTDVFIKNAKTLGIDIRSKVDAIVLSHGHWDHGDGLRYLKDKTLITHPGSFIKRFGTKHHANLGLKLSKNEMEQKFDLILKDTPYYISDTMVFLGQIPKLNDFEAQTTPFTDALGQPDYVIDDSALVIIDNNALIVVSGCSHSGICNIMEYAIKVTGVTRVKAVLGGFHLKENNEQTKRTIDFIRKKSITKVYPSHCTAFPALVAFYEAFQTESLKTGIILNF</sequence>
<evidence type="ECO:0000259" key="1">
    <source>
        <dbReference type="SMART" id="SM00849"/>
    </source>
</evidence>
<dbReference type="InterPro" id="IPR036866">
    <property type="entry name" value="RibonucZ/Hydroxyglut_hydro"/>
</dbReference>
<reference evidence="2 3" key="1">
    <citation type="submission" date="2024-09" db="EMBL/GenBank/DDBJ databases">
        <authorList>
            <person name="Sun Q."/>
            <person name="Mori K."/>
        </authorList>
    </citation>
    <scope>NUCLEOTIDE SEQUENCE [LARGE SCALE GENOMIC DNA]</scope>
    <source>
        <strain evidence="2 3">CECT 8622</strain>
    </source>
</reference>
<evidence type="ECO:0000313" key="2">
    <source>
        <dbReference type="EMBL" id="MFB9055595.1"/>
    </source>
</evidence>
<dbReference type="SMART" id="SM00849">
    <property type="entry name" value="Lactamase_B"/>
    <property type="match status" value="1"/>
</dbReference>
<protein>
    <submittedName>
        <fullName evidence="2">MBL fold metallo-hydrolase</fullName>
    </submittedName>
</protein>
<evidence type="ECO:0000313" key="3">
    <source>
        <dbReference type="Proteomes" id="UP001589585"/>
    </source>
</evidence>
<dbReference type="EMBL" id="JBHMFC010000008">
    <property type="protein sequence ID" value="MFB9055595.1"/>
    <property type="molecule type" value="Genomic_DNA"/>
</dbReference>
<keyword evidence="3" id="KW-1185">Reference proteome</keyword>
<dbReference type="InterPro" id="IPR041712">
    <property type="entry name" value="DHPS-like_MBL-fold"/>
</dbReference>
<dbReference type="Proteomes" id="UP001589585">
    <property type="component" value="Unassembled WGS sequence"/>
</dbReference>
<name>A0ABV5F851_9FLAO</name>
<gene>
    <name evidence="2" type="ORF">ACFFU9_02460</name>
</gene>
<dbReference type="RefSeq" id="WP_379859785.1">
    <property type="nucleotide sequence ID" value="NZ_JBHMFC010000008.1"/>
</dbReference>
<comment type="caution">
    <text evidence="2">The sequence shown here is derived from an EMBL/GenBank/DDBJ whole genome shotgun (WGS) entry which is preliminary data.</text>
</comment>
<dbReference type="PANTHER" id="PTHR13754:SF18">
    <property type="entry name" value="7,8-DIHYDROPTERIN-6-METHYL-4-(BETA-D-RIBOFURANOSYL)-AMINOBENZENE-5'-PHOSPHATE SYNTHASE"/>
    <property type="match status" value="1"/>
</dbReference>
<dbReference type="CDD" id="cd07713">
    <property type="entry name" value="DHPS-like_MBL-fold"/>
    <property type="match status" value="1"/>
</dbReference>
<dbReference type="InterPro" id="IPR052926">
    <property type="entry name" value="Metallo-beta-lactamase_dom"/>
</dbReference>
<feature type="domain" description="Metallo-beta-lactamase" evidence="1">
    <location>
        <begin position="19"/>
        <end position="233"/>
    </location>
</feature>
<organism evidence="2 3">
    <name type="scientific">Mariniflexile ostreae</name>
    <dbReference type="NCBI Taxonomy" id="1520892"/>
    <lineage>
        <taxon>Bacteria</taxon>
        <taxon>Pseudomonadati</taxon>
        <taxon>Bacteroidota</taxon>
        <taxon>Flavobacteriia</taxon>
        <taxon>Flavobacteriales</taxon>
        <taxon>Flavobacteriaceae</taxon>
        <taxon>Mariniflexile</taxon>
    </lineage>
</organism>
<dbReference type="PANTHER" id="PTHR13754">
    <property type="entry name" value="METALLO-BETA-LACTAMASE SUPERFAMILY PROTEIN"/>
    <property type="match status" value="1"/>
</dbReference>